<dbReference type="GO" id="GO:0032259">
    <property type="term" value="P:methylation"/>
    <property type="evidence" value="ECO:0007669"/>
    <property type="project" value="UniProtKB-KW"/>
</dbReference>
<proteinExistence type="predicted"/>
<dbReference type="CDD" id="cd02440">
    <property type="entry name" value="AdoMet_MTases"/>
    <property type="match status" value="1"/>
</dbReference>
<accession>A0A842I4K9</accession>
<gene>
    <name evidence="3" type="ORF">H7F16_00110</name>
</gene>
<dbReference type="PANTHER" id="PTHR44068:SF11">
    <property type="entry name" value="GERANYL DIPHOSPHATE 2-C-METHYLTRANSFERASE"/>
    <property type="match status" value="1"/>
</dbReference>
<dbReference type="PANTHER" id="PTHR44068">
    <property type="entry name" value="ZGC:194242"/>
    <property type="match status" value="1"/>
</dbReference>
<dbReference type="InterPro" id="IPR029063">
    <property type="entry name" value="SAM-dependent_MTases_sf"/>
</dbReference>
<dbReference type="RefSeq" id="WP_185795528.1">
    <property type="nucleotide sequence ID" value="NZ_JACLQD010000001.1"/>
</dbReference>
<keyword evidence="3" id="KW-0489">Methyltransferase</keyword>
<name>A0A842I4K9_9RHOB</name>
<sequence length="279" mass="29580">MGDASERAVAEHYGGGDLRERIFDAIRRAGLDADRLEPADLAPVDEFHMGGRMATADIVARAGLSAEDRVLDIGCGLGGLVRYLASETGCRVTGLDLTPEYVALAREFTERTGLSGRADFVLGSALALPFDDGAFSAALTFHVGMNIADRATKYREAFRVLQKGGTLVIYDVLKGREAGMRFPVPWADTPATSHLVTAEALRALLAAAGFTVLVEQDRTPIVLQHHRARVAELSSGGTPSPLGLHLLQGSTAKEKSQNMIAMAEAGQIALGLVIARKAA</sequence>
<dbReference type="GO" id="GO:0008757">
    <property type="term" value="F:S-adenosylmethionine-dependent methyltransferase activity"/>
    <property type="evidence" value="ECO:0007669"/>
    <property type="project" value="InterPro"/>
</dbReference>
<comment type="caution">
    <text evidence="3">The sequence shown here is derived from an EMBL/GenBank/DDBJ whole genome shotgun (WGS) entry which is preliminary data.</text>
</comment>
<dbReference type="InterPro" id="IPR013216">
    <property type="entry name" value="Methyltransf_11"/>
</dbReference>
<dbReference type="InterPro" id="IPR050447">
    <property type="entry name" value="Erg6_SMT_methyltransf"/>
</dbReference>
<evidence type="ECO:0000259" key="2">
    <source>
        <dbReference type="Pfam" id="PF08241"/>
    </source>
</evidence>
<evidence type="ECO:0000256" key="1">
    <source>
        <dbReference type="ARBA" id="ARBA00022679"/>
    </source>
</evidence>
<dbReference type="EMBL" id="JACLQD010000001">
    <property type="protein sequence ID" value="MBC2833888.1"/>
    <property type="molecule type" value="Genomic_DNA"/>
</dbReference>
<organism evidence="3 4">
    <name type="scientific">Paragemmobacter straminiformis</name>
    <dbReference type="NCBI Taxonomy" id="2045119"/>
    <lineage>
        <taxon>Bacteria</taxon>
        <taxon>Pseudomonadati</taxon>
        <taxon>Pseudomonadota</taxon>
        <taxon>Alphaproteobacteria</taxon>
        <taxon>Rhodobacterales</taxon>
        <taxon>Paracoccaceae</taxon>
        <taxon>Paragemmobacter</taxon>
    </lineage>
</organism>
<dbReference type="SUPFAM" id="SSF53335">
    <property type="entry name" value="S-adenosyl-L-methionine-dependent methyltransferases"/>
    <property type="match status" value="1"/>
</dbReference>
<keyword evidence="1 3" id="KW-0808">Transferase</keyword>
<dbReference type="Pfam" id="PF08241">
    <property type="entry name" value="Methyltransf_11"/>
    <property type="match status" value="1"/>
</dbReference>
<dbReference type="Gene3D" id="3.40.50.150">
    <property type="entry name" value="Vaccinia Virus protein VP39"/>
    <property type="match status" value="1"/>
</dbReference>
<dbReference type="AlphaFoldDB" id="A0A842I4K9"/>
<evidence type="ECO:0000313" key="4">
    <source>
        <dbReference type="Proteomes" id="UP000555411"/>
    </source>
</evidence>
<reference evidence="3 4" key="1">
    <citation type="journal article" date="2017" name="Int. J. Syst. Evol. Microbiol.">
        <title>Gemmobacter straminiformis sp. nov., isolated from an artificial fountain.</title>
        <authorList>
            <person name="Kang J.Y."/>
            <person name="Kim M.J."/>
            <person name="Chun J."/>
            <person name="Son K.P."/>
            <person name="Jahng K.Y."/>
        </authorList>
    </citation>
    <scope>NUCLEOTIDE SEQUENCE [LARGE SCALE GENOMIC DNA]</scope>
    <source>
        <strain evidence="3 4">CAM-8</strain>
    </source>
</reference>
<feature type="domain" description="Methyltransferase type 11" evidence="2">
    <location>
        <begin position="71"/>
        <end position="169"/>
    </location>
</feature>
<keyword evidence="4" id="KW-1185">Reference proteome</keyword>
<evidence type="ECO:0000313" key="3">
    <source>
        <dbReference type="EMBL" id="MBC2833888.1"/>
    </source>
</evidence>
<dbReference type="Proteomes" id="UP000555411">
    <property type="component" value="Unassembled WGS sequence"/>
</dbReference>
<protein>
    <submittedName>
        <fullName evidence="3">Methyltransferase domain-containing protein</fullName>
    </submittedName>
</protein>